<dbReference type="VEuPathDB" id="FungiDB:PGTG_22118"/>
<protein>
    <submittedName>
        <fullName evidence="1">Uncharacterized protein</fullName>
    </submittedName>
</protein>
<sequence length="61" mass="6793">MRRVRRCAMFSPSLSCKCTCALKGLNERKTTGQEGSDFSKLLHVRISTRGYSSGVITLKII</sequence>
<dbReference type="AlphaFoldDB" id="H6QTK5"/>
<dbReference type="Proteomes" id="UP000008783">
    <property type="component" value="Unassembled WGS sequence"/>
</dbReference>
<dbReference type="KEGG" id="pgr:PGTG_22118"/>
<reference evidence="2" key="1">
    <citation type="journal article" date="2011" name="Proc. Natl. Acad. Sci. U.S.A.">
        <title>Obligate biotrophy features unraveled by the genomic analysis of rust fungi.</title>
        <authorList>
            <person name="Duplessis S."/>
            <person name="Cuomo C.A."/>
            <person name="Lin Y.-C."/>
            <person name="Aerts A."/>
            <person name="Tisserant E."/>
            <person name="Veneault-Fourrey C."/>
            <person name="Joly D.L."/>
            <person name="Hacquard S."/>
            <person name="Amselem J."/>
            <person name="Cantarel B.L."/>
            <person name="Chiu R."/>
            <person name="Coutinho P.M."/>
            <person name="Feau N."/>
            <person name="Field M."/>
            <person name="Frey P."/>
            <person name="Gelhaye E."/>
            <person name="Goldberg J."/>
            <person name="Grabherr M.G."/>
            <person name="Kodira C.D."/>
            <person name="Kohler A."/>
            <person name="Kuees U."/>
            <person name="Lindquist E.A."/>
            <person name="Lucas S.M."/>
            <person name="Mago R."/>
            <person name="Mauceli E."/>
            <person name="Morin E."/>
            <person name="Murat C."/>
            <person name="Pangilinan J.L."/>
            <person name="Park R."/>
            <person name="Pearson M."/>
            <person name="Quesneville H."/>
            <person name="Rouhier N."/>
            <person name="Sakthikumar S."/>
            <person name="Salamov A.A."/>
            <person name="Schmutz J."/>
            <person name="Selles B."/>
            <person name="Shapiro H."/>
            <person name="Tanguay P."/>
            <person name="Tuskan G.A."/>
            <person name="Henrissat B."/>
            <person name="Van de Peer Y."/>
            <person name="Rouze P."/>
            <person name="Ellis J.G."/>
            <person name="Dodds P.N."/>
            <person name="Schein J.E."/>
            <person name="Zhong S."/>
            <person name="Hamelin R.C."/>
            <person name="Grigoriev I.V."/>
            <person name="Szabo L.J."/>
            <person name="Martin F."/>
        </authorList>
    </citation>
    <scope>NUCLEOTIDE SEQUENCE [LARGE SCALE GENOMIC DNA]</scope>
    <source>
        <strain evidence="2">CRL 75-36-700-3 / race SCCL</strain>
    </source>
</reference>
<name>H6QTK5_PUCGT</name>
<organism evidence="1 2">
    <name type="scientific">Puccinia graminis f. sp. tritici (strain CRL 75-36-700-3 / race SCCL)</name>
    <name type="common">Black stem rust fungus</name>
    <dbReference type="NCBI Taxonomy" id="418459"/>
    <lineage>
        <taxon>Eukaryota</taxon>
        <taxon>Fungi</taxon>
        <taxon>Dikarya</taxon>
        <taxon>Basidiomycota</taxon>
        <taxon>Pucciniomycotina</taxon>
        <taxon>Pucciniomycetes</taxon>
        <taxon>Pucciniales</taxon>
        <taxon>Pucciniaceae</taxon>
        <taxon>Puccinia</taxon>
    </lineage>
</organism>
<keyword evidence="2" id="KW-1185">Reference proteome</keyword>
<dbReference type="RefSeq" id="XP_003889150.1">
    <property type="nucleotide sequence ID" value="XM_003889101.1"/>
</dbReference>
<evidence type="ECO:0000313" key="2">
    <source>
        <dbReference type="Proteomes" id="UP000008783"/>
    </source>
</evidence>
<dbReference type="HOGENOM" id="CLU_2923746_0_0_1"/>
<evidence type="ECO:0000313" key="1">
    <source>
        <dbReference type="EMBL" id="EHS64220.1"/>
    </source>
</evidence>
<proteinExistence type="predicted"/>
<dbReference type="InParanoid" id="H6QTK5"/>
<dbReference type="GeneID" id="13541272"/>
<dbReference type="EMBL" id="DS178316">
    <property type="protein sequence ID" value="EHS64220.1"/>
    <property type="molecule type" value="Genomic_DNA"/>
</dbReference>
<accession>H6QTK5</accession>
<gene>
    <name evidence="1" type="ORF">PGTG_22118</name>
</gene>